<reference evidence="4 5" key="1">
    <citation type="submission" date="2022-08" db="EMBL/GenBank/DDBJ databases">
        <title>Reclassification of Massilia species as members of the genera Telluria, Duganella, Pseudoduganella, Mokoshia gen. nov. and Zemynaea gen. nov. using orthogonal and non-orthogonal genome-based approaches.</title>
        <authorList>
            <person name="Bowman J.P."/>
        </authorList>
    </citation>
    <scope>NUCLEOTIDE SEQUENCE [LARGE SCALE GENOMIC DNA]</scope>
    <source>
        <strain evidence="4 5">LMG 28164</strain>
    </source>
</reference>
<dbReference type="Proteomes" id="UP001205560">
    <property type="component" value="Unassembled WGS sequence"/>
</dbReference>
<evidence type="ECO:0000259" key="3">
    <source>
        <dbReference type="Pfam" id="PF02371"/>
    </source>
</evidence>
<evidence type="ECO:0000313" key="5">
    <source>
        <dbReference type="Proteomes" id="UP001205560"/>
    </source>
</evidence>
<feature type="coiled-coil region" evidence="1">
    <location>
        <begin position="180"/>
        <end position="207"/>
    </location>
</feature>
<name>A0ABT2AEN4_9BURK</name>
<dbReference type="InterPro" id="IPR003346">
    <property type="entry name" value="Transposase_20"/>
</dbReference>
<dbReference type="Pfam" id="PF01548">
    <property type="entry name" value="DEDD_Tnp_IS110"/>
    <property type="match status" value="1"/>
</dbReference>
<keyword evidence="1" id="KW-0175">Coiled coil</keyword>
<accession>A0ABT2AEN4</accession>
<protein>
    <submittedName>
        <fullName evidence="4">IS110 family transposase</fullName>
    </submittedName>
</protein>
<feature type="domain" description="Transposase IS110-like N-terminal" evidence="2">
    <location>
        <begin position="6"/>
        <end position="145"/>
    </location>
</feature>
<comment type="caution">
    <text evidence="4">The sequence shown here is derived from an EMBL/GenBank/DDBJ whole genome shotgun (WGS) entry which is preliminary data.</text>
</comment>
<gene>
    <name evidence="4" type="ORF">NX782_26205</name>
</gene>
<feature type="domain" description="Transposase IS116/IS110/IS902 C-terminal" evidence="3">
    <location>
        <begin position="212"/>
        <end position="289"/>
    </location>
</feature>
<dbReference type="InterPro" id="IPR002525">
    <property type="entry name" value="Transp_IS110-like_N"/>
</dbReference>
<dbReference type="Pfam" id="PF02371">
    <property type="entry name" value="Transposase_20"/>
    <property type="match status" value="1"/>
</dbReference>
<dbReference type="PANTHER" id="PTHR33055">
    <property type="entry name" value="TRANSPOSASE FOR INSERTION SEQUENCE ELEMENT IS1111A"/>
    <property type="match status" value="1"/>
</dbReference>
<dbReference type="InterPro" id="IPR047650">
    <property type="entry name" value="Transpos_IS110"/>
</dbReference>
<evidence type="ECO:0000259" key="2">
    <source>
        <dbReference type="Pfam" id="PF01548"/>
    </source>
</evidence>
<dbReference type="NCBIfam" id="NF033542">
    <property type="entry name" value="transpos_IS110"/>
    <property type="match status" value="1"/>
</dbReference>
<organism evidence="4 5">
    <name type="scientific">Massilia norwichensis</name>
    <dbReference type="NCBI Taxonomy" id="1442366"/>
    <lineage>
        <taxon>Bacteria</taxon>
        <taxon>Pseudomonadati</taxon>
        <taxon>Pseudomonadota</taxon>
        <taxon>Betaproteobacteria</taxon>
        <taxon>Burkholderiales</taxon>
        <taxon>Oxalobacteraceae</taxon>
        <taxon>Telluria group</taxon>
        <taxon>Massilia</taxon>
    </lineage>
</organism>
<proteinExistence type="predicted"/>
<keyword evidence="5" id="KW-1185">Reference proteome</keyword>
<dbReference type="EMBL" id="JANUGX010000079">
    <property type="protein sequence ID" value="MCS0592674.1"/>
    <property type="molecule type" value="Genomic_DNA"/>
</dbReference>
<evidence type="ECO:0000256" key="1">
    <source>
        <dbReference type="SAM" id="Coils"/>
    </source>
</evidence>
<sequence length="346" mass="38166">MKLSACGIDLAKSVFQVHGVDLHGKSCLRKQLRRAEMLAFFVKLEPCLIGMEACGSAHYWARKLSEMGHTVKLMAPQFVKPYVKTNKNDAADAEAICEAVTRPNMRFVAIKTEHQQALLAIHRARQGFVKARTAQANQIRGLLAEFGVVIPQGLYNLGPRLAELSDESTGQLPGSFCSLLRRLTENLKELDQQVRDLEKEIQLWHAQNEASRRLAEIPGIGPITASALVASIGDARCFKNGRQLAAWMGLVPRQHSSGGKQVLLGISKRGDGYLRALLIHGARAVLRHAEHKVETATSWLGHLLSRRNKNIAAVALANKNARRVWALLMHDGRRFRADYVPAGAGT</sequence>
<dbReference type="PANTHER" id="PTHR33055:SF3">
    <property type="entry name" value="PUTATIVE TRANSPOSASE FOR IS117-RELATED"/>
    <property type="match status" value="1"/>
</dbReference>
<evidence type="ECO:0000313" key="4">
    <source>
        <dbReference type="EMBL" id="MCS0592674.1"/>
    </source>
</evidence>
<dbReference type="RefSeq" id="WP_258848438.1">
    <property type="nucleotide sequence ID" value="NZ_JANUGX010000079.1"/>
</dbReference>